<feature type="domain" description="Minor tail T" evidence="2">
    <location>
        <begin position="20"/>
        <end position="91"/>
    </location>
</feature>
<name>A0A1S1HKN7_PROST</name>
<evidence type="ECO:0000313" key="4">
    <source>
        <dbReference type="Proteomes" id="UP000179588"/>
    </source>
</evidence>
<gene>
    <name evidence="3" type="ORF">A3Q29_11300</name>
</gene>
<evidence type="ECO:0000313" key="3">
    <source>
        <dbReference type="EMBL" id="OHT22392.1"/>
    </source>
</evidence>
<dbReference type="InterPro" id="IPR009350">
    <property type="entry name" value="Phage_tail_T"/>
</dbReference>
<dbReference type="EMBL" id="LVIE01000234">
    <property type="protein sequence ID" value="OHT22392.1"/>
    <property type="molecule type" value="Genomic_DNA"/>
</dbReference>
<keyword evidence="4" id="KW-1185">Reference proteome</keyword>
<evidence type="ECO:0000256" key="1">
    <source>
        <dbReference type="SAM" id="MobiDB-lite"/>
    </source>
</evidence>
<sequence length="92" mass="9907">MTLALRLGKTLAELTSSLDVSELRMWMAYDKMSPISDRRGDINTAMIASAVLSAAGAKVSVSELVPIWDQGAANEEAESNDPFEAWLSGMSE</sequence>
<evidence type="ECO:0000259" key="2">
    <source>
        <dbReference type="Pfam" id="PF06223"/>
    </source>
</evidence>
<feature type="region of interest" description="Disordered" evidence="1">
    <location>
        <begin position="73"/>
        <end position="92"/>
    </location>
</feature>
<dbReference type="OrthoDB" id="8662049at2"/>
<comment type="caution">
    <text evidence="3">The sequence shown here is derived from an EMBL/GenBank/DDBJ whole genome shotgun (WGS) entry which is preliminary data.</text>
</comment>
<accession>A0A1S1HKN7</accession>
<protein>
    <submittedName>
        <fullName evidence="3">Phage tail protein</fullName>
    </submittedName>
</protein>
<reference evidence="3 4" key="1">
    <citation type="submission" date="2016-03" db="EMBL/GenBank/DDBJ databases">
        <title>Genome sequence of Providencia stuartii strain, isolated from the salivary glands of larval Lucilia sericata.</title>
        <authorList>
            <person name="Yuan Y."/>
            <person name="Zhang Y."/>
            <person name="Fu S."/>
            <person name="Crippen T.L."/>
            <person name="Visi D."/>
            <person name="Benbow M.E."/>
            <person name="Allen M."/>
            <person name="Tomberlin J.K."/>
            <person name="Sze S.-H."/>
            <person name="Tarone A.M."/>
        </authorList>
    </citation>
    <scope>NUCLEOTIDE SEQUENCE [LARGE SCALE GENOMIC DNA]</scope>
    <source>
        <strain evidence="3 4">Crippen</strain>
    </source>
</reference>
<organism evidence="3 4">
    <name type="scientific">Providencia stuartii</name>
    <dbReference type="NCBI Taxonomy" id="588"/>
    <lineage>
        <taxon>Bacteria</taxon>
        <taxon>Pseudomonadati</taxon>
        <taxon>Pseudomonadota</taxon>
        <taxon>Gammaproteobacteria</taxon>
        <taxon>Enterobacterales</taxon>
        <taxon>Morganellaceae</taxon>
        <taxon>Providencia</taxon>
    </lineage>
</organism>
<dbReference type="Pfam" id="PF06223">
    <property type="entry name" value="Phage_tail_T"/>
    <property type="match status" value="1"/>
</dbReference>
<dbReference type="AlphaFoldDB" id="A0A1S1HKN7"/>
<dbReference type="Proteomes" id="UP000179588">
    <property type="component" value="Unassembled WGS sequence"/>
</dbReference>
<proteinExistence type="predicted"/>